<evidence type="ECO:0000259" key="2">
    <source>
        <dbReference type="Pfam" id="PF18932"/>
    </source>
</evidence>
<protein>
    <recommendedName>
        <fullName evidence="2">DUF5681 domain-containing protein</fullName>
    </recommendedName>
</protein>
<accession>A0A1M6QBP9</accession>
<dbReference type="AlphaFoldDB" id="A0A1M6QBP9"/>
<dbReference type="InterPro" id="IPR043736">
    <property type="entry name" value="DUF5681"/>
</dbReference>
<reference evidence="4" key="1">
    <citation type="submission" date="2016-11" db="EMBL/GenBank/DDBJ databases">
        <authorList>
            <person name="Varghese N."/>
            <person name="Submissions S."/>
        </authorList>
    </citation>
    <scope>NUCLEOTIDE SEQUENCE [LARGE SCALE GENOMIC DNA]</scope>
    <source>
        <strain evidence="4">DSM 100564</strain>
    </source>
</reference>
<dbReference type="STRING" id="1470563.SAMN05444000_1212"/>
<dbReference type="Proteomes" id="UP000183982">
    <property type="component" value="Unassembled WGS sequence"/>
</dbReference>
<dbReference type="Pfam" id="PF18932">
    <property type="entry name" value="DUF5681"/>
    <property type="match status" value="1"/>
</dbReference>
<sequence>MSEDEDDFEVGYGKPPKKTRFKKGQSGNAKGRPKGSRNFGTIVDEALNGKVTVNENGKASKIASSQALVLRLLEKALRGEDRALTQMIGLAAERSAEREAQSKERSLIAGEEGIVKRVLEDLVKEMAEEGDDNGQ</sequence>
<proteinExistence type="predicted"/>
<dbReference type="RefSeq" id="WP_073255174.1">
    <property type="nucleotide sequence ID" value="NZ_FQZQ01000021.1"/>
</dbReference>
<dbReference type="EMBL" id="FQZQ01000021">
    <property type="protein sequence ID" value="SHK17734.1"/>
    <property type="molecule type" value="Genomic_DNA"/>
</dbReference>
<feature type="region of interest" description="Disordered" evidence="1">
    <location>
        <begin position="1"/>
        <end position="41"/>
    </location>
</feature>
<name>A0A1M6QBP9_9RHOB</name>
<organism evidence="3 4">
    <name type="scientific">Shimia gijangensis</name>
    <dbReference type="NCBI Taxonomy" id="1470563"/>
    <lineage>
        <taxon>Bacteria</taxon>
        <taxon>Pseudomonadati</taxon>
        <taxon>Pseudomonadota</taxon>
        <taxon>Alphaproteobacteria</taxon>
        <taxon>Rhodobacterales</taxon>
        <taxon>Roseobacteraceae</taxon>
    </lineage>
</organism>
<evidence type="ECO:0000313" key="3">
    <source>
        <dbReference type="EMBL" id="SHK17734.1"/>
    </source>
</evidence>
<feature type="domain" description="DUF5681" evidence="2">
    <location>
        <begin position="17"/>
        <end position="94"/>
    </location>
</feature>
<gene>
    <name evidence="3" type="ORF">SAMN05444000_1212</name>
</gene>
<dbReference type="OrthoDB" id="2086138at2"/>
<keyword evidence="4" id="KW-1185">Reference proteome</keyword>
<evidence type="ECO:0000256" key="1">
    <source>
        <dbReference type="SAM" id="MobiDB-lite"/>
    </source>
</evidence>
<evidence type="ECO:0000313" key="4">
    <source>
        <dbReference type="Proteomes" id="UP000183982"/>
    </source>
</evidence>